<proteinExistence type="predicted"/>
<protein>
    <submittedName>
        <fullName evidence="2">Uncharacterized protein</fullName>
    </submittedName>
</protein>
<reference evidence="2 3" key="1">
    <citation type="journal article" date="2018" name="PLoS Genet.">
        <title>Population sequencing reveals clonal diversity and ancestral inbreeding in the grapevine cultivar Chardonnay.</title>
        <authorList>
            <person name="Roach M.J."/>
            <person name="Johnson D.L."/>
            <person name="Bohlmann J."/>
            <person name="van Vuuren H.J."/>
            <person name="Jones S.J."/>
            <person name="Pretorius I.S."/>
            <person name="Schmidt S.A."/>
            <person name="Borneman A.R."/>
        </authorList>
    </citation>
    <scope>NUCLEOTIDE SEQUENCE [LARGE SCALE GENOMIC DNA]</scope>
    <source>
        <strain evidence="3">cv. Chardonnay</strain>
        <tissue evidence="2">Leaf</tissue>
    </source>
</reference>
<comment type="caution">
    <text evidence="2">The sequence shown here is derived from an EMBL/GenBank/DDBJ whole genome shotgun (WGS) entry which is preliminary data.</text>
</comment>
<dbReference type="AlphaFoldDB" id="A0A438H4P7"/>
<evidence type="ECO:0000313" key="3">
    <source>
        <dbReference type="Proteomes" id="UP000288805"/>
    </source>
</evidence>
<dbReference type="Proteomes" id="UP000288805">
    <property type="component" value="Unassembled WGS sequence"/>
</dbReference>
<accession>A0A438H4P7</accession>
<gene>
    <name evidence="2" type="ORF">CK203_050069</name>
</gene>
<evidence type="ECO:0000256" key="1">
    <source>
        <dbReference type="SAM" id="MobiDB-lite"/>
    </source>
</evidence>
<feature type="compositionally biased region" description="Basic residues" evidence="1">
    <location>
        <begin position="198"/>
        <end position="208"/>
    </location>
</feature>
<organism evidence="2 3">
    <name type="scientific">Vitis vinifera</name>
    <name type="common">Grape</name>
    <dbReference type="NCBI Taxonomy" id="29760"/>
    <lineage>
        <taxon>Eukaryota</taxon>
        <taxon>Viridiplantae</taxon>
        <taxon>Streptophyta</taxon>
        <taxon>Embryophyta</taxon>
        <taxon>Tracheophyta</taxon>
        <taxon>Spermatophyta</taxon>
        <taxon>Magnoliopsida</taxon>
        <taxon>eudicotyledons</taxon>
        <taxon>Gunneridae</taxon>
        <taxon>Pentapetalae</taxon>
        <taxon>rosids</taxon>
        <taxon>Vitales</taxon>
        <taxon>Vitaceae</taxon>
        <taxon>Viteae</taxon>
        <taxon>Vitis</taxon>
    </lineage>
</organism>
<feature type="region of interest" description="Disordered" evidence="1">
    <location>
        <begin position="194"/>
        <end position="224"/>
    </location>
</feature>
<dbReference type="EMBL" id="QGNW01000280">
    <property type="protein sequence ID" value="RVW79478.1"/>
    <property type="molecule type" value="Genomic_DNA"/>
</dbReference>
<name>A0A438H4P7_VITVI</name>
<sequence>MARSNEGDWVQNGNTYDFEGCQGKDIELKKTTTYEELLKIVCHILKVDPTEHNLSKKYVFNGNIPSTPIQLRDDGDVKIFIGLNFTNGLRKKSIWTQYSRYARDLPILQLIEELRNLLQKWFANSKQQALSMTTELTTWADGELRVRYAHMSCYPLCSKYYTVNSLLSSYAESIYPPRHQTDWMIPDDIGSRVVLPPKTRRPTGRPRKERIPSGGEGKRRQRCG</sequence>
<evidence type="ECO:0000313" key="2">
    <source>
        <dbReference type="EMBL" id="RVW79478.1"/>
    </source>
</evidence>